<evidence type="ECO:0000313" key="9">
    <source>
        <dbReference type="Proteomes" id="UP001501081"/>
    </source>
</evidence>
<evidence type="ECO:0000259" key="7">
    <source>
        <dbReference type="PROSITE" id="PS50113"/>
    </source>
</evidence>
<feature type="domain" description="PAC" evidence="7">
    <location>
        <begin position="343"/>
        <end position="395"/>
    </location>
</feature>
<evidence type="ECO:0000313" key="8">
    <source>
        <dbReference type="EMBL" id="GAA3962364.1"/>
    </source>
</evidence>
<dbReference type="InterPro" id="IPR035965">
    <property type="entry name" value="PAS-like_dom_sf"/>
</dbReference>
<comment type="catalytic activity">
    <reaction evidence="1">
        <text>ATP + protein L-histidine = ADP + protein N-phospho-L-histidine.</text>
        <dbReference type="EC" id="2.7.13.3"/>
    </reaction>
</comment>
<comment type="caution">
    <text evidence="8">The sequence shown here is derived from an EMBL/GenBank/DDBJ whole genome shotgun (WGS) entry which is preliminary data.</text>
</comment>
<dbReference type="Gene3D" id="3.30.450.20">
    <property type="entry name" value="PAS domain"/>
    <property type="match status" value="3"/>
</dbReference>
<feature type="domain" description="PAS" evidence="6">
    <location>
        <begin position="267"/>
        <end position="339"/>
    </location>
</feature>
<dbReference type="InterPro" id="IPR001610">
    <property type="entry name" value="PAC"/>
</dbReference>
<protein>
    <recommendedName>
        <fullName evidence="2">histidine kinase</fullName>
        <ecNumber evidence="2">2.7.13.3</ecNumber>
    </recommendedName>
</protein>
<keyword evidence="4" id="KW-0808">Transferase</keyword>
<dbReference type="SMART" id="SM00086">
    <property type="entry name" value="PAC"/>
    <property type="match status" value="3"/>
</dbReference>
<dbReference type="PROSITE" id="PS50113">
    <property type="entry name" value="PAC"/>
    <property type="match status" value="2"/>
</dbReference>
<feature type="domain" description="PAS" evidence="6">
    <location>
        <begin position="142"/>
        <end position="212"/>
    </location>
</feature>
<accession>A0ABP7PAE8</accession>
<dbReference type="InterPro" id="IPR000014">
    <property type="entry name" value="PAS"/>
</dbReference>
<feature type="domain" description="PAS" evidence="6">
    <location>
        <begin position="392"/>
        <end position="471"/>
    </location>
</feature>
<dbReference type="Proteomes" id="UP001501081">
    <property type="component" value="Unassembled WGS sequence"/>
</dbReference>
<dbReference type="RefSeq" id="WP_344766026.1">
    <property type="nucleotide sequence ID" value="NZ_BAABAK010000005.1"/>
</dbReference>
<keyword evidence="5" id="KW-0418">Kinase</keyword>
<evidence type="ECO:0000256" key="5">
    <source>
        <dbReference type="ARBA" id="ARBA00022777"/>
    </source>
</evidence>
<dbReference type="InterPro" id="IPR000700">
    <property type="entry name" value="PAS-assoc_C"/>
</dbReference>
<dbReference type="Pfam" id="PF08447">
    <property type="entry name" value="PAS_3"/>
    <property type="match status" value="2"/>
</dbReference>
<gene>
    <name evidence="8" type="ORF">GCM10022246_14540</name>
</gene>
<keyword evidence="3" id="KW-0597">Phosphoprotein</keyword>
<dbReference type="NCBIfam" id="TIGR00229">
    <property type="entry name" value="sensory_box"/>
    <property type="match status" value="3"/>
</dbReference>
<dbReference type="InterPro" id="IPR052162">
    <property type="entry name" value="Sensor_kinase/Photoreceptor"/>
</dbReference>
<evidence type="ECO:0000256" key="4">
    <source>
        <dbReference type="ARBA" id="ARBA00022679"/>
    </source>
</evidence>
<keyword evidence="9" id="KW-1185">Reference proteome</keyword>
<dbReference type="PROSITE" id="PS50112">
    <property type="entry name" value="PAS"/>
    <property type="match status" value="3"/>
</dbReference>
<evidence type="ECO:0000256" key="1">
    <source>
        <dbReference type="ARBA" id="ARBA00000085"/>
    </source>
</evidence>
<organism evidence="8 9">
    <name type="scientific">Pedobacter ginsengiterrae</name>
    <dbReference type="NCBI Taxonomy" id="871696"/>
    <lineage>
        <taxon>Bacteria</taxon>
        <taxon>Pseudomonadati</taxon>
        <taxon>Bacteroidota</taxon>
        <taxon>Sphingobacteriia</taxon>
        <taxon>Sphingobacteriales</taxon>
        <taxon>Sphingobacteriaceae</taxon>
        <taxon>Pedobacter</taxon>
    </lineage>
</organism>
<dbReference type="SMART" id="SM00091">
    <property type="entry name" value="PAS"/>
    <property type="match status" value="4"/>
</dbReference>
<evidence type="ECO:0000259" key="6">
    <source>
        <dbReference type="PROSITE" id="PS50112"/>
    </source>
</evidence>
<dbReference type="InterPro" id="IPR036097">
    <property type="entry name" value="HisK_dim/P_sf"/>
</dbReference>
<name>A0ABP7PAE8_9SPHI</name>
<feature type="domain" description="PAC" evidence="7">
    <location>
        <begin position="468"/>
        <end position="522"/>
    </location>
</feature>
<proteinExistence type="predicted"/>
<dbReference type="Pfam" id="PF13426">
    <property type="entry name" value="PAS_9"/>
    <property type="match status" value="1"/>
</dbReference>
<dbReference type="Gene3D" id="2.10.70.100">
    <property type="match status" value="1"/>
</dbReference>
<evidence type="ECO:0000256" key="3">
    <source>
        <dbReference type="ARBA" id="ARBA00022553"/>
    </source>
</evidence>
<dbReference type="EC" id="2.7.13.3" evidence="2"/>
<dbReference type="SUPFAM" id="SSF47384">
    <property type="entry name" value="Homodimeric domain of signal transducing histidine kinase"/>
    <property type="match status" value="1"/>
</dbReference>
<dbReference type="PANTHER" id="PTHR43304">
    <property type="entry name" value="PHYTOCHROME-LIKE PROTEIN CPH1"/>
    <property type="match status" value="1"/>
</dbReference>
<sequence>MPLHPGYSIFNLITAPAILLKQEGKKLIVIEVNQAYEMLIGLQSESLIGADILNPVNLPVENRYFFEHELVKSPLKKSLKNQTADKFILSTNSLPYEKIKIRSNAELIVEHVPVFAPTDPTILWIYSIAINDVKSLQEVDDSEKRFRNLVQDGSDMIAILDEKGSYKYVSPTSEAILGILPTYLIGKNAFDFIHPDDKDFVFDQFIKIEKNNRLALEPFRFASASNEWRWIETIITDLRSDPSINGIVANSRDITERIEAEKALLISNERYRYVTMATSDAIWDWDVVDNSLYWGEGFMTLFGYKEQPGFVEISSWISRLHPEDIERVETGIYSLIESGGTNWLDEYRYLKEDGSYAYVIDRGFVIRDINGKAIRMVGAMHDITQKKKEEQQLRLLESMVKHTKDAVMITDANQNHSGLKITYVNHSFTKMTGYSIEESLGQSPEFLSGKNTSKKTVRELRKSLNNFVANEVTMITYKKDGTEFWMNLATTPLSDENGVFTHWVIIQRDVTQQIKYYSAIEQQNERLKEISWMQSHVLRAPLTRLLGLTYILKNKIPQQKMSDLEITNEIENSAQELDSVIKKIVLRTDELEELG</sequence>
<dbReference type="EMBL" id="BAABAK010000005">
    <property type="protein sequence ID" value="GAA3962364.1"/>
    <property type="molecule type" value="Genomic_DNA"/>
</dbReference>
<dbReference type="CDD" id="cd00130">
    <property type="entry name" value="PAS"/>
    <property type="match status" value="3"/>
</dbReference>
<dbReference type="SUPFAM" id="SSF55785">
    <property type="entry name" value="PYP-like sensor domain (PAS domain)"/>
    <property type="match status" value="3"/>
</dbReference>
<reference evidence="9" key="1">
    <citation type="journal article" date="2019" name="Int. J. Syst. Evol. Microbiol.">
        <title>The Global Catalogue of Microorganisms (GCM) 10K type strain sequencing project: providing services to taxonomists for standard genome sequencing and annotation.</title>
        <authorList>
            <consortium name="The Broad Institute Genomics Platform"/>
            <consortium name="The Broad Institute Genome Sequencing Center for Infectious Disease"/>
            <person name="Wu L."/>
            <person name="Ma J."/>
        </authorList>
    </citation>
    <scope>NUCLEOTIDE SEQUENCE [LARGE SCALE GENOMIC DNA]</scope>
    <source>
        <strain evidence="9">JCM 17338</strain>
    </source>
</reference>
<evidence type="ECO:0000256" key="2">
    <source>
        <dbReference type="ARBA" id="ARBA00012438"/>
    </source>
</evidence>
<dbReference type="InterPro" id="IPR013655">
    <property type="entry name" value="PAS_fold_3"/>
</dbReference>
<dbReference type="PANTHER" id="PTHR43304:SF1">
    <property type="entry name" value="PAC DOMAIN-CONTAINING PROTEIN"/>
    <property type="match status" value="1"/>
</dbReference>